<accession>A0A6P8H270</accession>
<dbReference type="RefSeq" id="XP_031441787.1">
    <property type="nucleotide sequence ID" value="XM_031585927.1"/>
</dbReference>
<keyword evidence="5" id="KW-1185">Reference proteome</keyword>
<dbReference type="GO" id="GO:0003713">
    <property type="term" value="F:transcription coactivator activity"/>
    <property type="evidence" value="ECO:0007669"/>
    <property type="project" value="InterPro"/>
</dbReference>
<dbReference type="KEGG" id="char:105890365"/>
<name>A0A6P8H270_CLUHA</name>
<dbReference type="Proteomes" id="UP000515152">
    <property type="component" value="Chromosome 19"/>
</dbReference>
<comment type="similarity">
    <text evidence="2">Belongs to the AMY1 family.</text>
</comment>
<keyword evidence="3" id="KW-0539">Nucleus</keyword>
<dbReference type="OrthoDB" id="524165at2759"/>
<dbReference type="AlphaFoldDB" id="A0A6P8H270"/>
<sequence length="103" mass="11575">MAHTGGSESKREQFRRYLEKTGVMDGLTNVLISLYEETEKPNNALDFIKSHLGAAGVESAETEALRLELAELMQKCNMLMEENKELKNRLLQYKPANEDGGAE</sequence>
<reference evidence="6" key="1">
    <citation type="submission" date="2025-08" db="UniProtKB">
        <authorList>
            <consortium name="RefSeq"/>
        </authorList>
    </citation>
    <scope>IDENTIFICATION</scope>
</reference>
<dbReference type="Gene3D" id="6.10.250.1060">
    <property type="match status" value="1"/>
</dbReference>
<evidence type="ECO:0000313" key="6">
    <source>
        <dbReference type="RefSeq" id="XP_031441787.1"/>
    </source>
</evidence>
<comment type="subcellular location">
    <subcellularLocation>
        <location evidence="1">Nucleus</location>
    </subcellularLocation>
</comment>
<keyword evidence="4" id="KW-0175">Coiled coil</keyword>
<dbReference type="PANTHER" id="PTHR13168">
    <property type="entry name" value="ASSOCIATE OF C-MYC AMY-1"/>
    <property type="match status" value="1"/>
</dbReference>
<evidence type="ECO:0000313" key="5">
    <source>
        <dbReference type="Proteomes" id="UP000515152"/>
    </source>
</evidence>
<gene>
    <name evidence="6" type="primary">LOC105890365</name>
</gene>
<dbReference type="CDD" id="cd21937">
    <property type="entry name" value="ZIP_MycBP-like"/>
    <property type="match status" value="1"/>
</dbReference>
<evidence type="ECO:0000256" key="1">
    <source>
        <dbReference type="ARBA" id="ARBA00004123"/>
    </source>
</evidence>
<dbReference type="GeneID" id="105890365"/>
<feature type="coiled-coil region" evidence="4">
    <location>
        <begin position="62"/>
        <end position="89"/>
    </location>
</feature>
<organism evidence="5 6">
    <name type="scientific">Clupea harengus</name>
    <name type="common">Atlantic herring</name>
    <dbReference type="NCBI Taxonomy" id="7950"/>
    <lineage>
        <taxon>Eukaryota</taxon>
        <taxon>Metazoa</taxon>
        <taxon>Chordata</taxon>
        <taxon>Craniata</taxon>
        <taxon>Vertebrata</taxon>
        <taxon>Euteleostomi</taxon>
        <taxon>Actinopterygii</taxon>
        <taxon>Neopterygii</taxon>
        <taxon>Teleostei</taxon>
        <taxon>Clupei</taxon>
        <taxon>Clupeiformes</taxon>
        <taxon>Clupeoidei</taxon>
        <taxon>Clupeidae</taxon>
        <taxon>Clupea</taxon>
    </lineage>
</organism>
<evidence type="ECO:0000256" key="2">
    <source>
        <dbReference type="ARBA" id="ARBA00009389"/>
    </source>
</evidence>
<dbReference type="PRINTS" id="PR02028">
    <property type="entry name" value="CMYCBINDINGP"/>
</dbReference>
<evidence type="ECO:0000256" key="4">
    <source>
        <dbReference type="SAM" id="Coils"/>
    </source>
</evidence>
<proteinExistence type="inferred from homology"/>
<protein>
    <submittedName>
        <fullName evidence="6">c-Myc-binding protein</fullName>
    </submittedName>
</protein>
<dbReference type="GO" id="GO:0005634">
    <property type="term" value="C:nucleus"/>
    <property type="evidence" value="ECO:0007669"/>
    <property type="project" value="UniProtKB-SubCell"/>
</dbReference>
<evidence type="ECO:0000256" key="3">
    <source>
        <dbReference type="ARBA" id="ARBA00023242"/>
    </source>
</evidence>
<dbReference type="PANTHER" id="PTHR13168:SF0">
    <property type="entry name" value="C-MYC-BINDING PROTEIN"/>
    <property type="match status" value="1"/>
</dbReference>
<dbReference type="InterPro" id="IPR026060">
    <property type="entry name" value="AMY1"/>
</dbReference>